<evidence type="ECO:0000256" key="1">
    <source>
        <dbReference type="SAM" id="Phobius"/>
    </source>
</evidence>
<dbReference type="SUPFAM" id="SSF51735">
    <property type="entry name" value="NAD(P)-binding Rossmann-fold domains"/>
    <property type="match status" value="1"/>
</dbReference>
<evidence type="ECO:0000259" key="2">
    <source>
        <dbReference type="Pfam" id="PF01370"/>
    </source>
</evidence>
<dbReference type="Pfam" id="PF01370">
    <property type="entry name" value="Epimerase"/>
    <property type="match status" value="1"/>
</dbReference>
<gene>
    <name evidence="3" type="ORF">BHQ18_11545</name>
</gene>
<feature type="transmembrane region" description="Helical" evidence="1">
    <location>
        <begin position="21"/>
        <end position="39"/>
    </location>
</feature>
<proteinExistence type="predicted"/>
<accession>A0A1E3RJL7</accession>
<dbReference type="Gene3D" id="3.40.50.720">
    <property type="entry name" value="NAD(P)-binding Rossmann-like Domain"/>
    <property type="match status" value="1"/>
</dbReference>
<keyword evidence="1" id="KW-1133">Transmembrane helix</keyword>
<dbReference type="AlphaFoldDB" id="A0A1E3RJL7"/>
<keyword evidence="1" id="KW-0812">Transmembrane</keyword>
<dbReference type="PANTHER" id="PTHR48079:SF6">
    <property type="entry name" value="NAD(P)-BINDING DOMAIN-CONTAINING PROTEIN-RELATED"/>
    <property type="match status" value="1"/>
</dbReference>
<dbReference type="EMBL" id="MIHA01000007">
    <property type="protein sequence ID" value="ODQ90076.1"/>
    <property type="molecule type" value="Genomic_DNA"/>
</dbReference>
<dbReference type="OrthoDB" id="9787292at2"/>
<sequence length="212" mass="22198">MTTPLSSRASVARAPSYGQRIFLAGASGVIGLWVIPLLLNAGHSVGAMTRSAGKAQRLASLGAEPIVCDVFDRNALHAAVRTFAPDLVLHELTDLPDAAEDLPSAQLLNARIRVEGTRNLIEAASLVGRPKIVAQSIAWASEPGPAADAVTSLETSVLAVDGVVLRYGVFYGKDTYYPDELPPEPRVHIDTAAARTIEALAAPSGILTIVDA</sequence>
<dbReference type="InterPro" id="IPR001509">
    <property type="entry name" value="Epimerase_deHydtase"/>
</dbReference>
<name>A0A1E3RJL7_MYCFV</name>
<dbReference type="RefSeq" id="WP_069413746.1">
    <property type="nucleotide sequence ID" value="NZ_JACKUL010000022.1"/>
</dbReference>
<keyword evidence="4" id="KW-1185">Reference proteome</keyword>
<organism evidence="3 4">
    <name type="scientific">Mycolicibacterium flavescens</name>
    <name type="common">Mycobacterium flavescens</name>
    <dbReference type="NCBI Taxonomy" id="1776"/>
    <lineage>
        <taxon>Bacteria</taxon>
        <taxon>Bacillati</taxon>
        <taxon>Actinomycetota</taxon>
        <taxon>Actinomycetes</taxon>
        <taxon>Mycobacteriales</taxon>
        <taxon>Mycobacteriaceae</taxon>
        <taxon>Mycolicibacterium</taxon>
    </lineage>
</organism>
<comment type="caution">
    <text evidence="3">The sequence shown here is derived from an EMBL/GenBank/DDBJ whole genome shotgun (WGS) entry which is preliminary data.</text>
</comment>
<dbReference type="InterPro" id="IPR036291">
    <property type="entry name" value="NAD(P)-bd_dom_sf"/>
</dbReference>
<evidence type="ECO:0000313" key="4">
    <source>
        <dbReference type="Proteomes" id="UP000094053"/>
    </source>
</evidence>
<evidence type="ECO:0000313" key="3">
    <source>
        <dbReference type="EMBL" id="ODQ90076.1"/>
    </source>
</evidence>
<dbReference type="Proteomes" id="UP000094053">
    <property type="component" value="Unassembled WGS sequence"/>
</dbReference>
<dbReference type="GO" id="GO:0005737">
    <property type="term" value="C:cytoplasm"/>
    <property type="evidence" value="ECO:0007669"/>
    <property type="project" value="TreeGrafter"/>
</dbReference>
<keyword evidence="1" id="KW-0472">Membrane</keyword>
<dbReference type="STRING" id="1776.BHQ18_11545"/>
<dbReference type="InterPro" id="IPR051783">
    <property type="entry name" value="NAD(P)-dependent_oxidoreduct"/>
</dbReference>
<dbReference type="PANTHER" id="PTHR48079">
    <property type="entry name" value="PROTEIN YEEZ"/>
    <property type="match status" value="1"/>
</dbReference>
<feature type="domain" description="NAD-dependent epimerase/dehydratase" evidence="2">
    <location>
        <begin position="21"/>
        <end position="134"/>
    </location>
</feature>
<dbReference type="GO" id="GO:0004029">
    <property type="term" value="F:aldehyde dehydrogenase (NAD+) activity"/>
    <property type="evidence" value="ECO:0007669"/>
    <property type="project" value="TreeGrafter"/>
</dbReference>
<protein>
    <submittedName>
        <fullName evidence="3">Epimerase</fullName>
    </submittedName>
</protein>
<reference evidence="4" key="1">
    <citation type="submission" date="2016-09" db="EMBL/GenBank/DDBJ databases">
        <authorList>
            <person name="Greninger A.L."/>
            <person name="Jerome K.R."/>
            <person name="Mcnair B."/>
            <person name="Wallis C."/>
            <person name="Fang F."/>
        </authorList>
    </citation>
    <scope>NUCLEOTIDE SEQUENCE [LARGE SCALE GENOMIC DNA]</scope>
    <source>
        <strain evidence="4">M6</strain>
    </source>
</reference>